<dbReference type="InterPro" id="IPR036188">
    <property type="entry name" value="FAD/NAD-bd_sf"/>
</dbReference>
<accession>A0ABW5WBD2</accession>
<organism evidence="5 6">
    <name type="scientific">Prauserella oleivorans</name>
    <dbReference type="NCBI Taxonomy" id="1478153"/>
    <lineage>
        <taxon>Bacteria</taxon>
        <taxon>Bacillati</taxon>
        <taxon>Actinomycetota</taxon>
        <taxon>Actinomycetes</taxon>
        <taxon>Pseudonocardiales</taxon>
        <taxon>Pseudonocardiaceae</taxon>
        <taxon>Prauserella</taxon>
    </lineage>
</organism>
<dbReference type="Proteomes" id="UP001597478">
    <property type="component" value="Unassembled WGS sequence"/>
</dbReference>
<keyword evidence="4" id="KW-0560">Oxidoreductase</keyword>
<evidence type="ECO:0000256" key="2">
    <source>
        <dbReference type="ARBA" id="ARBA00022630"/>
    </source>
</evidence>
<dbReference type="SUPFAM" id="SSF51905">
    <property type="entry name" value="FAD/NAD(P)-binding domain"/>
    <property type="match status" value="2"/>
</dbReference>
<keyword evidence="6" id="KW-1185">Reference proteome</keyword>
<dbReference type="InterPro" id="IPR051209">
    <property type="entry name" value="FAD-bind_Monooxygenase_sf"/>
</dbReference>
<comment type="caution">
    <text evidence="5">The sequence shown here is derived from an EMBL/GenBank/DDBJ whole genome shotgun (WGS) entry which is preliminary data.</text>
</comment>
<sequence>MPTTVDRSTKVEPERLRAAVAAANLPTLLMVLYQLTGDRRWLRAPYRPSRIKGMSEHNLGGFDEQVQREIREAAVDAVFAWYAGTPAAVPAPTGDLLVEMMSTSVGEPVPPEYEPMMAREMGFVPAAPRRPEVDHPDNDFSVIVIGAGISGLIAARALRQAGIPYTVLEKNRQVGGTWLENRYPGCGVDTPSYLYSFSFFPKQWSTHFGKRDEVVSYVQQMAAEHDLLGSVDFGIEVFAASYDERERRWLVRARDEHGREHAYRANAVISAVGQLNRPQLPDIPGMGRFRGELFHSARWPRDLDLRGKRVTVVGTGASAMQIVPAIADDVAQLTVVQRSPQWAAPNDKYFAPVGSDVHWLMENVPYYHEWYRFRLAWTFGDKVHESLQLDPDWPHQDRSVNATNDGHRAFFTRYIEQQMEGREDLLPKVVPTYPPFGKRMLLDNGWFATLRQPHVELLHDRVAEVTETGFRATNGHERETDVLVFATGFEAKRLLYPIDLRGRSGRSIRQLWGDDDAHAYLGIVTPDFPNLFMLYGPNTNLGHGGSYIWISECQVRYVIDLLCQMIERRIAAVECKAEVNDEYNRRIDEAHASMIWTHPGMDTWYRNRRGRVVTNMPWRIVDYFTMTQQADLSDFLVEPDQQNLRERSA</sequence>
<dbReference type="PRINTS" id="PR00411">
    <property type="entry name" value="PNDRDTASEI"/>
</dbReference>
<evidence type="ECO:0000313" key="5">
    <source>
        <dbReference type="EMBL" id="MFD2800779.1"/>
    </source>
</evidence>
<keyword evidence="2" id="KW-0285">Flavoprotein</keyword>
<gene>
    <name evidence="5" type="ORF">ACFS2C_15410</name>
</gene>
<evidence type="ECO:0000313" key="6">
    <source>
        <dbReference type="Proteomes" id="UP001597478"/>
    </source>
</evidence>
<evidence type="ECO:0000256" key="4">
    <source>
        <dbReference type="ARBA" id="ARBA00023002"/>
    </source>
</evidence>
<dbReference type="InterPro" id="IPR020946">
    <property type="entry name" value="Flavin_mOase-like"/>
</dbReference>
<dbReference type="PANTHER" id="PTHR42877">
    <property type="entry name" value="L-ORNITHINE N(5)-MONOOXYGENASE-RELATED"/>
    <property type="match status" value="1"/>
</dbReference>
<dbReference type="Gene3D" id="3.50.50.60">
    <property type="entry name" value="FAD/NAD(P)-binding domain"/>
    <property type="match status" value="2"/>
</dbReference>
<name>A0ABW5WBD2_9PSEU</name>
<protein>
    <submittedName>
        <fullName evidence="5">FAD-dependent oxidoreductase</fullName>
    </submittedName>
</protein>
<evidence type="ECO:0000256" key="3">
    <source>
        <dbReference type="ARBA" id="ARBA00022827"/>
    </source>
</evidence>
<evidence type="ECO:0000256" key="1">
    <source>
        <dbReference type="ARBA" id="ARBA00010139"/>
    </source>
</evidence>
<keyword evidence="3" id="KW-0274">FAD</keyword>
<comment type="similarity">
    <text evidence="1">Belongs to the FAD-binding monooxygenase family.</text>
</comment>
<reference evidence="6" key="1">
    <citation type="journal article" date="2019" name="Int. J. Syst. Evol. Microbiol.">
        <title>The Global Catalogue of Microorganisms (GCM) 10K type strain sequencing project: providing services to taxonomists for standard genome sequencing and annotation.</title>
        <authorList>
            <consortium name="The Broad Institute Genomics Platform"/>
            <consortium name="The Broad Institute Genome Sequencing Center for Infectious Disease"/>
            <person name="Wu L."/>
            <person name="Ma J."/>
        </authorList>
    </citation>
    <scope>NUCLEOTIDE SEQUENCE [LARGE SCALE GENOMIC DNA]</scope>
    <source>
        <strain evidence="6">IBRC-M 10906</strain>
    </source>
</reference>
<dbReference type="RefSeq" id="WP_377390543.1">
    <property type="nucleotide sequence ID" value="NZ_JBHSAN010000024.1"/>
</dbReference>
<dbReference type="EMBL" id="JBHUOF010000021">
    <property type="protein sequence ID" value="MFD2800779.1"/>
    <property type="molecule type" value="Genomic_DNA"/>
</dbReference>
<dbReference type="Pfam" id="PF00743">
    <property type="entry name" value="FMO-like"/>
    <property type="match status" value="1"/>
</dbReference>
<proteinExistence type="inferred from homology"/>
<dbReference type="PANTHER" id="PTHR42877:SF4">
    <property type="entry name" value="FAD_NAD(P)-BINDING DOMAIN-CONTAINING PROTEIN-RELATED"/>
    <property type="match status" value="1"/>
</dbReference>